<reference evidence="1" key="1">
    <citation type="journal article" date="2021" name="New Phytol.">
        <title>Evolutionary innovations through gain and loss of genes in the ectomycorrhizal Boletales.</title>
        <authorList>
            <person name="Wu G."/>
            <person name="Miyauchi S."/>
            <person name="Morin E."/>
            <person name="Kuo A."/>
            <person name="Drula E."/>
            <person name="Varga T."/>
            <person name="Kohler A."/>
            <person name="Feng B."/>
            <person name="Cao Y."/>
            <person name="Lipzen A."/>
            <person name="Daum C."/>
            <person name="Hundley H."/>
            <person name="Pangilinan J."/>
            <person name="Johnson J."/>
            <person name="Barry K."/>
            <person name="LaButti K."/>
            <person name="Ng V."/>
            <person name="Ahrendt S."/>
            <person name="Min B."/>
            <person name="Choi I.G."/>
            <person name="Park H."/>
            <person name="Plett J.M."/>
            <person name="Magnuson J."/>
            <person name="Spatafora J.W."/>
            <person name="Nagy L.G."/>
            <person name="Henrissat B."/>
            <person name="Grigoriev I.V."/>
            <person name="Yang Z.L."/>
            <person name="Xu J."/>
            <person name="Martin F.M."/>
        </authorList>
    </citation>
    <scope>NUCLEOTIDE SEQUENCE</scope>
    <source>
        <strain evidence="1">ATCC 28755</strain>
    </source>
</reference>
<protein>
    <submittedName>
        <fullName evidence="1">Zn-finger domain-containing protein</fullName>
    </submittedName>
</protein>
<evidence type="ECO:0000313" key="2">
    <source>
        <dbReference type="Proteomes" id="UP000790377"/>
    </source>
</evidence>
<dbReference type="EMBL" id="MU268177">
    <property type="protein sequence ID" value="KAH7905500.1"/>
    <property type="molecule type" value="Genomic_DNA"/>
</dbReference>
<proteinExistence type="predicted"/>
<keyword evidence="2" id="KW-1185">Reference proteome</keyword>
<comment type="caution">
    <text evidence="1">The sequence shown here is derived from an EMBL/GenBank/DDBJ whole genome shotgun (WGS) entry which is preliminary data.</text>
</comment>
<organism evidence="1 2">
    <name type="scientific">Hygrophoropsis aurantiaca</name>
    <dbReference type="NCBI Taxonomy" id="72124"/>
    <lineage>
        <taxon>Eukaryota</taxon>
        <taxon>Fungi</taxon>
        <taxon>Dikarya</taxon>
        <taxon>Basidiomycota</taxon>
        <taxon>Agaricomycotina</taxon>
        <taxon>Agaricomycetes</taxon>
        <taxon>Agaricomycetidae</taxon>
        <taxon>Boletales</taxon>
        <taxon>Coniophorineae</taxon>
        <taxon>Hygrophoropsidaceae</taxon>
        <taxon>Hygrophoropsis</taxon>
    </lineage>
</organism>
<gene>
    <name evidence="1" type="ORF">BJ138DRAFT_1138255</name>
</gene>
<accession>A0ACB7ZW97</accession>
<name>A0ACB7ZW97_9AGAM</name>
<sequence>MHTCTYCGAEVPTVAGLNKHVQRSESCRQKWRDQLKNFSVTVFDLGGGFVDPALPDHNDDGDIAADYGANADGNGLENDNESLNGFEPGEDVIQNQPQNQPQDTTHSPRHEWQRARVDDANEDDDILDRYGNAQTKYEEIRSSEENNRPWGPFDDEGEWELARWLIQNVGQMQTDKFLKLPIIREKTCPSYKNNRSFLKKIDALPTQGPAWHCDMINVAGDVIDQNGSMQTTELKLWRRDAVECIEELIGNPAFKDRIAYAPERVFKDEGGTNRIYDKMWTCDWWWDTQGKLPRGATVAPVILASDKTCLSQFRGDKQAWPVYLTIGNIEKAARRKPKLRAAVLIGYIPVAKLDCFSKKTRSIAGYRLFHECMRRLLASLITAGKHGVDMVCADGHIRRIFPILATYIADHPEQCLITCTKENFCPKCRVSSDEKGELLGSILREEKRTLKILEHESSGRRVPAFKREGIRPVYRPFWADLPHSNIFASITPDVLHQLHKGVFHDHLVSWCTEIVSDEEIDLRYKKMTAYPGLRHFRNGLSLVSQWTGTEHKEMERVFIGVLSGAVQPKIIQAARVVLDFIYYAQFHSHTDQTLEALQAALEEFHANKEVFVDLGIREHFNNIPKLHPMEHYVACIKSRRSADVFNSEFPERLHINFAKDVYRASNKKDYVAQMTRWLARQESVGQFTAYLDWRLERLEKEMDKDPADGDDEADDNDEDCDDEVSQPQALSEWDVFNGYKRLSIQYPALPAVHLPKPFDRVRATSAVPPSNRLPGRPATFDTVLVQTNDEANSHTLGTWLDGKQVAQVRFIFTLPEHLRQPRTPTQLAYIEWFTPFRARSYLNRAPRSEIIPVEKIVCSCHLIPRFGTHANEEWTAENVIDTCKAFYLNRWINFYAFYHLR</sequence>
<evidence type="ECO:0000313" key="1">
    <source>
        <dbReference type="EMBL" id="KAH7905500.1"/>
    </source>
</evidence>
<dbReference type="Proteomes" id="UP000790377">
    <property type="component" value="Unassembled WGS sequence"/>
</dbReference>